<dbReference type="GO" id="GO:0016034">
    <property type="term" value="F:maleylacetoacetate isomerase activity"/>
    <property type="evidence" value="ECO:0007669"/>
    <property type="project" value="TreeGrafter"/>
</dbReference>
<dbReference type="InterPro" id="IPR034330">
    <property type="entry name" value="GST_Zeta_C"/>
</dbReference>
<dbReference type="Pfam" id="PF13410">
    <property type="entry name" value="GST_C_2"/>
    <property type="match status" value="1"/>
</dbReference>
<proteinExistence type="inferred from homology"/>
<feature type="domain" description="GST N-terminal" evidence="2">
    <location>
        <begin position="1"/>
        <end position="81"/>
    </location>
</feature>
<comment type="similarity">
    <text evidence="1">Belongs to the GST superfamily. Zeta family.</text>
</comment>
<dbReference type="PANTHER" id="PTHR42673:SF4">
    <property type="entry name" value="MALEYLACETOACETATE ISOMERASE"/>
    <property type="match status" value="1"/>
</dbReference>
<dbReference type="InterPro" id="IPR010987">
    <property type="entry name" value="Glutathione-S-Trfase_C-like"/>
</dbReference>
<dbReference type="KEGG" id="mars:A8C75_13635"/>
<dbReference type="InterPro" id="IPR036282">
    <property type="entry name" value="Glutathione-S-Trfase_C_sf"/>
</dbReference>
<dbReference type="OrthoDB" id="509852at2"/>
<dbReference type="Proteomes" id="UP000078070">
    <property type="component" value="Chromosome"/>
</dbReference>
<dbReference type="GO" id="GO:0004364">
    <property type="term" value="F:glutathione transferase activity"/>
    <property type="evidence" value="ECO:0007669"/>
    <property type="project" value="TreeGrafter"/>
</dbReference>
<dbReference type="Pfam" id="PF02798">
    <property type="entry name" value="GST_N"/>
    <property type="match status" value="1"/>
</dbReference>
<gene>
    <name evidence="4" type="ORF">A8C75_13635</name>
</gene>
<dbReference type="PANTHER" id="PTHR42673">
    <property type="entry name" value="MALEYLACETOACETATE ISOMERASE"/>
    <property type="match status" value="1"/>
</dbReference>
<dbReference type="NCBIfam" id="TIGR01262">
    <property type="entry name" value="maiA"/>
    <property type="match status" value="1"/>
</dbReference>
<organism evidence="4 5">
    <name type="scientific">Marinobacterium aestuarii</name>
    <dbReference type="NCBI Taxonomy" id="1821621"/>
    <lineage>
        <taxon>Bacteria</taxon>
        <taxon>Pseudomonadati</taxon>
        <taxon>Pseudomonadota</taxon>
        <taxon>Gammaproteobacteria</taxon>
        <taxon>Oceanospirillales</taxon>
        <taxon>Oceanospirillaceae</taxon>
        <taxon>Marinobacterium</taxon>
    </lineage>
</organism>
<dbReference type="GO" id="GO:0006749">
    <property type="term" value="P:glutathione metabolic process"/>
    <property type="evidence" value="ECO:0007669"/>
    <property type="project" value="TreeGrafter"/>
</dbReference>
<dbReference type="Gene3D" id="1.20.1050.10">
    <property type="match status" value="1"/>
</dbReference>
<dbReference type="InterPro" id="IPR034333">
    <property type="entry name" value="GST_Zeta_N"/>
</dbReference>
<dbReference type="SFLD" id="SFLDS00019">
    <property type="entry name" value="Glutathione_Transferase_(cytos"/>
    <property type="match status" value="1"/>
</dbReference>
<keyword evidence="4" id="KW-0413">Isomerase</keyword>
<evidence type="ECO:0000313" key="5">
    <source>
        <dbReference type="Proteomes" id="UP000078070"/>
    </source>
</evidence>
<feature type="domain" description="GST C-terminal" evidence="3">
    <location>
        <begin position="86"/>
        <end position="213"/>
    </location>
</feature>
<keyword evidence="5" id="KW-1185">Reference proteome</keyword>
<dbReference type="CDD" id="cd03042">
    <property type="entry name" value="GST_N_Zeta"/>
    <property type="match status" value="1"/>
</dbReference>
<dbReference type="Gene3D" id="3.40.30.10">
    <property type="entry name" value="Glutaredoxin"/>
    <property type="match status" value="1"/>
</dbReference>
<sequence>MQLYSFFNSSTSYRVRIALALKDLHYTYHGVNIRVGEQCFADYAALNPSKGVPLLVDDDGTALSQSMAIMQYLDDQYPQAGLIPEEPQLKARVLEVANAIACDMHPVNNLRVLGYLKSELGITDAQKDAWYAHWAREGFNALETLLGRHGGAPYCFGQAPTLADVCLVPQVANVLRMGLDMAAYPRVMAVYEHCQGQSAFQQAAPSAQPDFQG</sequence>
<dbReference type="CDD" id="cd03191">
    <property type="entry name" value="GST_C_Zeta"/>
    <property type="match status" value="1"/>
</dbReference>
<evidence type="ECO:0000256" key="1">
    <source>
        <dbReference type="ARBA" id="ARBA00010007"/>
    </source>
</evidence>
<evidence type="ECO:0000259" key="3">
    <source>
        <dbReference type="PROSITE" id="PS50405"/>
    </source>
</evidence>
<dbReference type="InterPro" id="IPR005955">
    <property type="entry name" value="GST_Zeta"/>
</dbReference>
<dbReference type="InterPro" id="IPR004045">
    <property type="entry name" value="Glutathione_S-Trfase_N"/>
</dbReference>
<dbReference type="PROSITE" id="PS50405">
    <property type="entry name" value="GST_CTER"/>
    <property type="match status" value="1"/>
</dbReference>
<dbReference type="InterPro" id="IPR040079">
    <property type="entry name" value="Glutathione_S-Trfase"/>
</dbReference>
<name>A0A1A9EZU1_9GAMM</name>
<reference evidence="5" key="1">
    <citation type="submission" date="2016-05" db="EMBL/GenBank/DDBJ databases">
        <authorList>
            <person name="Baek K."/>
            <person name="Yang S.-J."/>
        </authorList>
    </citation>
    <scope>NUCLEOTIDE SEQUENCE [LARGE SCALE GENOMIC DNA]</scope>
    <source>
        <strain evidence="5">ST58-10</strain>
    </source>
</reference>
<dbReference type="GO" id="GO:0006559">
    <property type="term" value="P:L-phenylalanine catabolic process"/>
    <property type="evidence" value="ECO:0007669"/>
    <property type="project" value="TreeGrafter"/>
</dbReference>
<dbReference type="EMBL" id="CP015839">
    <property type="protein sequence ID" value="ANG63407.1"/>
    <property type="molecule type" value="Genomic_DNA"/>
</dbReference>
<protein>
    <submittedName>
        <fullName evidence="4">Maleylacetoacetate isomerase</fullName>
    </submittedName>
</protein>
<dbReference type="STRING" id="1821621.A8C75_13635"/>
<dbReference type="PROSITE" id="PS50404">
    <property type="entry name" value="GST_NTER"/>
    <property type="match status" value="1"/>
</dbReference>
<evidence type="ECO:0000259" key="2">
    <source>
        <dbReference type="PROSITE" id="PS50404"/>
    </source>
</evidence>
<dbReference type="AlphaFoldDB" id="A0A1A9EZU1"/>
<dbReference type="SUPFAM" id="SSF52833">
    <property type="entry name" value="Thioredoxin-like"/>
    <property type="match status" value="1"/>
</dbReference>
<dbReference type="SFLD" id="SFLDG00358">
    <property type="entry name" value="Main_(cytGST)"/>
    <property type="match status" value="1"/>
</dbReference>
<evidence type="ECO:0000313" key="4">
    <source>
        <dbReference type="EMBL" id="ANG63407.1"/>
    </source>
</evidence>
<dbReference type="RefSeq" id="WP_067383328.1">
    <property type="nucleotide sequence ID" value="NZ_CP015839.1"/>
</dbReference>
<dbReference type="SUPFAM" id="SSF47616">
    <property type="entry name" value="GST C-terminal domain-like"/>
    <property type="match status" value="1"/>
</dbReference>
<accession>A0A1A9EZU1</accession>
<dbReference type="GO" id="GO:0005737">
    <property type="term" value="C:cytoplasm"/>
    <property type="evidence" value="ECO:0007669"/>
    <property type="project" value="InterPro"/>
</dbReference>
<reference evidence="4 5" key="2">
    <citation type="journal article" date="2018" name="Int. J. Syst. Evol. Microbiol.">
        <title>Marinobacterium aestuarii sp. nov., a benzene-degrading marine bacterium isolated from estuary sediment.</title>
        <authorList>
            <person name="Bae S.S."/>
            <person name="Jung J."/>
            <person name="Chung D."/>
            <person name="Baek K."/>
        </authorList>
    </citation>
    <scope>NUCLEOTIDE SEQUENCE [LARGE SCALE GENOMIC DNA]</scope>
    <source>
        <strain evidence="4 5">ST58-10</strain>
    </source>
</reference>
<dbReference type="InterPro" id="IPR036249">
    <property type="entry name" value="Thioredoxin-like_sf"/>
</dbReference>